<dbReference type="Gene3D" id="1.10.510.10">
    <property type="entry name" value="Transferase(Phosphotransferase) domain 1"/>
    <property type="match status" value="1"/>
</dbReference>
<evidence type="ECO:0000256" key="3">
    <source>
        <dbReference type="ARBA" id="ARBA00022679"/>
    </source>
</evidence>
<dbReference type="RefSeq" id="WP_141881778.1">
    <property type="nucleotide sequence ID" value="NZ_VFOM01000006.1"/>
</dbReference>
<comment type="catalytic activity">
    <reaction evidence="8">
        <text>L-seryl-[protein] + ATP = O-phospho-L-seryl-[protein] + ADP + H(+)</text>
        <dbReference type="Rhea" id="RHEA:17989"/>
        <dbReference type="Rhea" id="RHEA-COMP:9863"/>
        <dbReference type="Rhea" id="RHEA-COMP:11604"/>
        <dbReference type="ChEBI" id="CHEBI:15378"/>
        <dbReference type="ChEBI" id="CHEBI:29999"/>
        <dbReference type="ChEBI" id="CHEBI:30616"/>
        <dbReference type="ChEBI" id="CHEBI:83421"/>
        <dbReference type="ChEBI" id="CHEBI:456216"/>
        <dbReference type="EC" id="2.7.11.1"/>
    </reaction>
</comment>
<evidence type="ECO:0000256" key="5">
    <source>
        <dbReference type="ARBA" id="ARBA00022777"/>
    </source>
</evidence>
<sequence>MTEDARLLAGRYQVGKLIGRGGMADVHEGTDARLGRRVAIKLLKPSLAIDPNFRLLFREEAQKAARMAHPTIVRVYDAGEETVTDANGIETQLPFIVMEYVDGRLLKDIIADGPLSPQEAVRIADGMLTALEYSHRALLVHRDIKPGNVMVTQNGQVKVMDFGIARAVSDNS</sequence>
<dbReference type="PANTHER" id="PTHR43289:SF34">
    <property type="entry name" value="SERINE_THREONINE-PROTEIN KINASE YBDM-RELATED"/>
    <property type="match status" value="1"/>
</dbReference>
<dbReference type="PROSITE" id="PS00107">
    <property type="entry name" value="PROTEIN_KINASE_ATP"/>
    <property type="match status" value="1"/>
</dbReference>
<dbReference type="SUPFAM" id="SSF56112">
    <property type="entry name" value="Protein kinase-like (PK-like)"/>
    <property type="match status" value="1"/>
</dbReference>
<evidence type="ECO:0000256" key="6">
    <source>
        <dbReference type="ARBA" id="ARBA00022840"/>
    </source>
</evidence>
<proteinExistence type="predicted"/>
<protein>
    <recommendedName>
        <fullName evidence="1">non-specific serine/threonine protein kinase</fullName>
        <ecNumber evidence="1">2.7.11.1</ecNumber>
    </recommendedName>
</protein>
<evidence type="ECO:0000313" key="11">
    <source>
        <dbReference type="EMBL" id="TQL40350.1"/>
    </source>
</evidence>
<keyword evidence="4 9" id="KW-0547">Nucleotide-binding</keyword>
<keyword evidence="2" id="KW-0723">Serine/threonine-protein kinase</keyword>
<dbReference type="OrthoDB" id="9762169at2"/>
<evidence type="ECO:0000256" key="1">
    <source>
        <dbReference type="ARBA" id="ARBA00012513"/>
    </source>
</evidence>
<dbReference type="FunFam" id="3.30.200.20:FF:000035">
    <property type="entry name" value="Serine/threonine protein kinase Stk1"/>
    <property type="match status" value="1"/>
</dbReference>
<dbReference type="SMART" id="SM00220">
    <property type="entry name" value="S_TKc"/>
    <property type="match status" value="1"/>
</dbReference>
<organism evidence="11 12">
    <name type="scientific">Homoserinimonas aerilata</name>
    <dbReference type="NCBI Taxonomy" id="1162970"/>
    <lineage>
        <taxon>Bacteria</taxon>
        <taxon>Bacillati</taxon>
        <taxon>Actinomycetota</taxon>
        <taxon>Actinomycetes</taxon>
        <taxon>Micrococcales</taxon>
        <taxon>Microbacteriaceae</taxon>
        <taxon>Homoserinimonas</taxon>
    </lineage>
</organism>
<feature type="non-terminal residue" evidence="11">
    <location>
        <position position="172"/>
    </location>
</feature>
<comment type="catalytic activity">
    <reaction evidence="7">
        <text>L-threonyl-[protein] + ATP = O-phospho-L-threonyl-[protein] + ADP + H(+)</text>
        <dbReference type="Rhea" id="RHEA:46608"/>
        <dbReference type="Rhea" id="RHEA-COMP:11060"/>
        <dbReference type="Rhea" id="RHEA-COMP:11605"/>
        <dbReference type="ChEBI" id="CHEBI:15378"/>
        <dbReference type="ChEBI" id="CHEBI:30013"/>
        <dbReference type="ChEBI" id="CHEBI:30616"/>
        <dbReference type="ChEBI" id="CHEBI:61977"/>
        <dbReference type="ChEBI" id="CHEBI:456216"/>
        <dbReference type="EC" id="2.7.11.1"/>
    </reaction>
</comment>
<keyword evidence="5 11" id="KW-0418">Kinase</keyword>
<dbReference type="PROSITE" id="PS00108">
    <property type="entry name" value="PROTEIN_KINASE_ST"/>
    <property type="match status" value="1"/>
</dbReference>
<evidence type="ECO:0000256" key="4">
    <source>
        <dbReference type="ARBA" id="ARBA00022741"/>
    </source>
</evidence>
<evidence type="ECO:0000259" key="10">
    <source>
        <dbReference type="PROSITE" id="PS50011"/>
    </source>
</evidence>
<feature type="domain" description="Protein kinase" evidence="10">
    <location>
        <begin position="12"/>
        <end position="172"/>
    </location>
</feature>
<dbReference type="AlphaFoldDB" id="A0A542XWZ2"/>
<evidence type="ECO:0000313" key="12">
    <source>
        <dbReference type="Proteomes" id="UP000317998"/>
    </source>
</evidence>
<dbReference type="PANTHER" id="PTHR43289">
    <property type="entry name" value="MITOGEN-ACTIVATED PROTEIN KINASE KINASE KINASE 20-RELATED"/>
    <property type="match status" value="1"/>
</dbReference>
<dbReference type="Proteomes" id="UP000317998">
    <property type="component" value="Unassembled WGS sequence"/>
</dbReference>
<evidence type="ECO:0000256" key="7">
    <source>
        <dbReference type="ARBA" id="ARBA00047899"/>
    </source>
</evidence>
<dbReference type="GO" id="GO:0004674">
    <property type="term" value="F:protein serine/threonine kinase activity"/>
    <property type="evidence" value="ECO:0007669"/>
    <property type="project" value="UniProtKB-KW"/>
</dbReference>
<feature type="binding site" evidence="9">
    <location>
        <position position="41"/>
    </location>
    <ligand>
        <name>ATP</name>
        <dbReference type="ChEBI" id="CHEBI:30616"/>
    </ligand>
</feature>
<evidence type="ECO:0000256" key="2">
    <source>
        <dbReference type="ARBA" id="ARBA00022527"/>
    </source>
</evidence>
<dbReference type="EC" id="2.7.11.1" evidence="1"/>
<dbReference type="InterPro" id="IPR017441">
    <property type="entry name" value="Protein_kinase_ATP_BS"/>
</dbReference>
<dbReference type="GO" id="GO:0005524">
    <property type="term" value="F:ATP binding"/>
    <property type="evidence" value="ECO:0007669"/>
    <property type="project" value="UniProtKB-UniRule"/>
</dbReference>
<dbReference type="Gene3D" id="3.30.200.20">
    <property type="entry name" value="Phosphorylase Kinase, domain 1"/>
    <property type="match status" value="1"/>
</dbReference>
<dbReference type="InterPro" id="IPR008271">
    <property type="entry name" value="Ser/Thr_kinase_AS"/>
</dbReference>
<dbReference type="InterPro" id="IPR000719">
    <property type="entry name" value="Prot_kinase_dom"/>
</dbReference>
<keyword evidence="3" id="KW-0808">Transferase</keyword>
<dbReference type="Pfam" id="PF00069">
    <property type="entry name" value="Pkinase"/>
    <property type="match status" value="1"/>
</dbReference>
<gene>
    <name evidence="11" type="ORF">FB562_2681</name>
</gene>
<comment type="caution">
    <text evidence="11">The sequence shown here is derived from an EMBL/GenBank/DDBJ whole genome shotgun (WGS) entry which is preliminary data.</text>
</comment>
<dbReference type="CDD" id="cd14014">
    <property type="entry name" value="STKc_PknB_like"/>
    <property type="match status" value="1"/>
</dbReference>
<reference evidence="11 12" key="1">
    <citation type="submission" date="2019-06" db="EMBL/GenBank/DDBJ databases">
        <title>Sequencing the genomes of 1000 actinobacteria strains.</title>
        <authorList>
            <person name="Klenk H.-P."/>
        </authorList>
    </citation>
    <scope>NUCLEOTIDE SEQUENCE [LARGE SCALE GENOMIC DNA]</scope>
    <source>
        <strain evidence="11 12">DSM 26477</strain>
    </source>
</reference>
<dbReference type="InterPro" id="IPR011009">
    <property type="entry name" value="Kinase-like_dom_sf"/>
</dbReference>
<evidence type="ECO:0000256" key="9">
    <source>
        <dbReference type="PROSITE-ProRule" id="PRU10141"/>
    </source>
</evidence>
<keyword evidence="6 9" id="KW-0067">ATP-binding</keyword>
<keyword evidence="12" id="KW-1185">Reference proteome</keyword>
<dbReference type="EMBL" id="VFOM01000006">
    <property type="protein sequence ID" value="TQL40350.1"/>
    <property type="molecule type" value="Genomic_DNA"/>
</dbReference>
<name>A0A542XWZ2_9MICO</name>
<evidence type="ECO:0000256" key="8">
    <source>
        <dbReference type="ARBA" id="ARBA00048679"/>
    </source>
</evidence>
<accession>A0A542XWZ2</accession>
<dbReference type="PROSITE" id="PS50011">
    <property type="entry name" value="PROTEIN_KINASE_DOM"/>
    <property type="match status" value="1"/>
</dbReference>